<evidence type="ECO:0000313" key="2">
    <source>
        <dbReference type="EMBL" id="NMG20175.1"/>
    </source>
</evidence>
<accession>A0ABX1P709</accession>
<dbReference type="InterPro" id="IPR010985">
    <property type="entry name" value="Ribbon_hlx_hlx"/>
</dbReference>
<gene>
    <name evidence="2" type="ORF">DP116_12205</name>
</gene>
<comment type="caution">
    <text evidence="2">The sequence shown here is derived from an EMBL/GenBank/DDBJ whole genome shotgun (WGS) entry which is preliminary data.</text>
</comment>
<dbReference type="SUPFAM" id="SSF47598">
    <property type="entry name" value="Ribbon-helix-helix"/>
    <property type="match status" value="1"/>
</dbReference>
<dbReference type="EMBL" id="QMEB01000080">
    <property type="protein sequence ID" value="NMG20175.1"/>
    <property type="molecule type" value="Genomic_DNA"/>
</dbReference>
<dbReference type="Proteomes" id="UP000718564">
    <property type="component" value="Unassembled WGS sequence"/>
</dbReference>
<organism evidence="2 3">
    <name type="scientific">Brasilonema bromeliae SPC951</name>
    <dbReference type="NCBI Taxonomy" id="385972"/>
    <lineage>
        <taxon>Bacteria</taxon>
        <taxon>Bacillati</taxon>
        <taxon>Cyanobacteriota</taxon>
        <taxon>Cyanophyceae</taxon>
        <taxon>Nostocales</taxon>
        <taxon>Scytonemataceae</taxon>
        <taxon>Brasilonema</taxon>
        <taxon>Bromeliae group (in: Brasilonema)</taxon>
    </lineage>
</organism>
<sequence length="66" mass="7466">MNFEMGGKTLLSGVTTYISPELKAELEAWAQEEERSISWLLAKLIENKLQERRQKVSQALSAGNQD</sequence>
<proteinExistence type="predicted"/>
<keyword evidence="3" id="KW-1185">Reference proteome</keyword>
<dbReference type="InterPro" id="IPR012869">
    <property type="entry name" value="RHH_5"/>
</dbReference>
<evidence type="ECO:0000313" key="3">
    <source>
        <dbReference type="Proteomes" id="UP000718564"/>
    </source>
</evidence>
<name>A0ABX1P709_9CYAN</name>
<evidence type="ECO:0000259" key="1">
    <source>
        <dbReference type="Pfam" id="PF07878"/>
    </source>
</evidence>
<reference evidence="2 3" key="1">
    <citation type="submission" date="2018-06" db="EMBL/GenBank/DDBJ databases">
        <title>Comparative genomics of Brasilonema spp. strains.</title>
        <authorList>
            <person name="Alvarenga D.O."/>
            <person name="Fiore M.F."/>
            <person name="Varani A.M."/>
        </authorList>
    </citation>
    <scope>NUCLEOTIDE SEQUENCE [LARGE SCALE GENOMIC DNA]</scope>
    <source>
        <strain evidence="2 3">SPC951</strain>
    </source>
</reference>
<dbReference type="Pfam" id="PF07878">
    <property type="entry name" value="RHH_5"/>
    <property type="match status" value="1"/>
</dbReference>
<protein>
    <submittedName>
        <fullName evidence="2">CopG family transcriptional regulator</fullName>
    </submittedName>
</protein>
<feature type="domain" description="CopG-like ribbon-helix-helix" evidence="1">
    <location>
        <begin position="19"/>
        <end position="52"/>
    </location>
</feature>